<keyword evidence="2" id="KW-1133">Transmembrane helix</keyword>
<dbReference type="Pfam" id="PF00515">
    <property type="entry name" value="TPR_1"/>
    <property type="match status" value="1"/>
</dbReference>
<evidence type="ECO:0000256" key="2">
    <source>
        <dbReference type="SAM" id="Phobius"/>
    </source>
</evidence>
<dbReference type="PANTHER" id="PTHR12558:SF13">
    <property type="entry name" value="CELL DIVISION CYCLE PROTEIN 27 HOMOLOG"/>
    <property type="match status" value="1"/>
</dbReference>
<proteinExistence type="predicted"/>
<keyword evidence="1" id="KW-0802">TPR repeat</keyword>
<dbReference type="Gene3D" id="1.25.40.10">
    <property type="entry name" value="Tetratricopeptide repeat domain"/>
    <property type="match status" value="1"/>
</dbReference>
<name>A0A7V5LIZ9_CALAY</name>
<feature type="transmembrane region" description="Helical" evidence="2">
    <location>
        <begin position="49"/>
        <end position="66"/>
    </location>
</feature>
<keyword evidence="2" id="KW-0812">Transmembrane</keyword>
<comment type="caution">
    <text evidence="3">The sequence shown here is derived from an EMBL/GenBank/DDBJ whole genome shotgun (WGS) entry which is preliminary data.</text>
</comment>
<dbReference type="InterPro" id="IPR011990">
    <property type="entry name" value="TPR-like_helical_dom_sf"/>
</dbReference>
<keyword evidence="2" id="KW-0472">Membrane</keyword>
<feature type="transmembrane region" description="Helical" evidence="2">
    <location>
        <begin position="12"/>
        <end position="33"/>
    </location>
</feature>
<organism evidence="3">
    <name type="scientific">Caldithrix abyssi</name>
    <dbReference type="NCBI Taxonomy" id="187145"/>
    <lineage>
        <taxon>Bacteria</taxon>
        <taxon>Pseudomonadati</taxon>
        <taxon>Calditrichota</taxon>
        <taxon>Calditrichia</taxon>
        <taxon>Calditrichales</taxon>
        <taxon>Calditrichaceae</taxon>
        <taxon>Caldithrix</taxon>
    </lineage>
</organism>
<dbReference type="SMART" id="SM00028">
    <property type="entry name" value="TPR"/>
    <property type="match status" value="4"/>
</dbReference>
<reference evidence="3" key="1">
    <citation type="journal article" date="2020" name="mSystems">
        <title>Genome- and Community-Level Interaction Insights into Carbon Utilization and Element Cycling Functions of Hydrothermarchaeota in Hydrothermal Sediment.</title>
        <authorList>
            <person name="Zhou Z."/>
            <person name="Liu Y."/>
            <person name="Xu W."/>
            <person name="Pan J."/>
            <person name="Luo Z.H."/>
            <person name="Li M."/>
        </authorList>
    </citation>
    <scope>NUCLEOTIDE SEQUENCE [LARGE SCALE GENOMIC DNA]</scope>
    <source>
        <strain evidence="3">HyVt-76</strain>
    </source>
</reference>
<dbReference type="EMBL" id="DRTD01000413">
    <property type="protein sequence ID" value="HHE55242.1"/>
    <property type="molecule type" value="Genomic_DNA"/>
</dbReference>
<sequence>MDGVITFLSAGVPGGIFLFIFVLFSLNLTLYFLKKSELISHSGWKKNMLTFNLVVLLLYVALWFVTQPPKPQERIIVLPTRQSDKLLLNARAFSLAESFQKAAREQLKDRYLLHRWQWLFETIPPQKRVNYASWQKTARALKPRFLISSNNDGIKLVCLVNDLVEKKSFQISVPADRALSGLLPKLNERLHLFKELAAIPPIDNQLLEAQIALLEKDYEKVLQLLQSRQDVEALAILAAVYVEKGLAIDVDQERAKYVPIKNPDFEKAKKILRPIILNRKDTPQIDLLMGRLLIREREYTTAEMFLKKAYVQDPENCRVHFSLSFLLPDRLKDIGYQSRVAILKRAVVLDPGYRDAVYQLANEIYLSGRGTLGSIQEAIDIINRFLEIHPDDPEMMSLLGSLYIKTNHPEKALPIFKDLFNKFPDDSDSYYNLGVCYYMLKKDSTALRYFRKAIQMDQHLDSYLYIGMIYKKMGQADSALKYFRERVARKTGDDDAYAKEAMLGIRQILIQQWKEKHGAKADSSQ</sequence>
<dbReference type="Proteomes" id="UP000886111">
    <property type="component" value="Unassembled WGS sequence"/>
</dbReference>
<dbReference type="PANTHER" id="PTHR12558">
    <property type="entry name" value="CELL DIVISION CYCLE 16,23,27"/>
    <property type="match status" value="1"/>
</dbReference>
<dbReference type="InterPro" id="IPR019734">
    <property type="entry name" value="TPR_rpt"/>
</dbReference>
<evidence type="ECO:0000313" key="3">
    <source>
        <dbReference type="EMBL" id="HHE55242.1"/>
    </source>
</evidence>
<dbReference type="PROSITE" id="PS50293">
    <property type="entry name" value="TPR_REGION"/>
    <property type="match status" value="1"/>
</dbReference>
<feature type="repeat" description="TPR" evidence="1">
    <location>
        <begin position="427"/>
        <end position="460"/>
    </location>
</feature>
<evidence type="ECO:0000256" key="1">
    <source>
        <dbReference type="PROSITE-ProRule" id="PRU00339"/>
    </source>
</evidence>
<protein>
    <submittedName>
        <fullName evidence="3">Tetratricopeptide repeat protein</fullName>
    </submittedName>
</protein>
<dbReference type="Pfam" id="PF13181">
    <property type="entry name" value="TPR_8"/>
    <property type="match status" value="1"/>
</dbReference>
<gene>
    <name evidence="3" type="ORF">ENL21_05625</name>
</gene>
<dbReference type="PROSITE" id="PS50005">
    <property type="entry name" value="TPR"/>
    <property type="match status" value="2"/>
</dbReference>
<feature type="repeat" description="TPR" evidence="1">
    <location>
        <begin position="393"/>
        <end position="426"/>
    </location>
</feature>
<dbReference type="SUPFAM" id="SSF81901">
    <property type="entry name" value="HCP-like"/>
    <property type="match status" value="1"/>
</dbReference>
<dbReference type="AlphaFoldDB" id="A0A7V5LIZ9"/>
<accession>A0A7V5LIZ9</accession>